<sequence>VSEVGVGMWQAGGKAWGSDVRDADCQRAMERAVELGINLVDTAEAYGDGHSEKVMSKAIKNVGRDHVFIATKVGGWHLRGDDVKKACAASLKRLGVREVDLYQVHWPDPWSQVPLRETMKALEALHRAGKIRNIGVSNFAVRDLKEARSHLSRVDIVSNQVRYNMLQRAIESEVLPYCKREGIAILAWSPIGKGILSGKYHDGKRPKDRIRAEEDLFKPANLRATVPLIRELRRIGRVHRKTPAQVALAWLRRHPHVIPIPGAKRASQAEENAGAAGWSLSGAEIRTVGSILDRLRLDTF</sequence>
<reference evidence="2 3" key="1">
    <citation type="journal article" date="2019" name="Nat. Microbiol.">
        <title>Mediterranean grassland soil C-N compound turnover is dependent on rainfall and depth, and is mediated by genomically divergent microorganisms.</title>
        <authorList>
            <person name="Diamond S."/>
            <person name="Andeer P.F."/>
            <person name="Li Z."/>
            <person name="Crits-Christoph A."/>
            <person name="Burstein D."/>
            <person name="Anantharaman K."/>
            <person name="Lane K.R."/>
            <person name="Thomas B.C."/>
            <person name="Pan C."/>
            <person name="Northen T.R."/>
            <person name="Banfield J.F."/>
        </authorList>
    </citation>
    <scope>NUCLEOTIDE SEQUENCE [LARGE SCALE GENOMIC DNA]</scope>
    <source>
        <strain evidence="2">NP_4</strain>
    </source>
</reference>
<dbReference type="PANTHER" id="PTHR43638">
    <property type="entry name" value="OXIDOREDUCTASE, ALDO/KETO REDUCTASE FAMILY PROTEIN"/>
    <property type="match status" value="1"/>
</dbReference>
<gene>
    <name evidence="2" type="ORF">E6H01_13025</name>
</gene>
<protein>
    <submittedName>
        <fullName evidence="2">Aldo/keto reductase</fullName>
    </submittedName>
</protein>
<feature type="non-terminal residue" evidence="2">
    <location>
        <position position="1"/>
    </location>
</feature>
<name>A0A537KPS0_9BACT</name>
<proteinExistence type="predicted"/>
<dbReference type="CDD" id="cd19084">
    <property type="entry name" value="AKR_AKR11B1-like"/>
    <property type="match status" value="1"/>
</dbReference>
<dbReference type="PROSITE" id="PS00062">
    <property type="entry name" value="ALDOKETO_REDUCTASE_2"/>
    <property type="match status" value="1"/>
</dbReference>
<dbReference type="AlphaFoldDB" id="A0A537KPS0"/>
<dbReference type="InterPro" id="IPR020471">
    <property type="entry name" value="AKR"/>
</dbReference>
<dbReference type="PANTHER" id="PTHR43638:SF3">
    <property type="entry name" value="ALDEHYDE REDUCTASE"/>
    <property type="match status" value="1"/>
</dbReference>
<evidence type="ECO:0000259" key="1">
    <source>
        <dbReference type="Pfam" id="PF00248"/>
    </source>
</evidence>
<dbReference type="SUPFAM" id="SSF51430">
    <property type="entry name" value="NAD(P)-linked oxidoreductase"/>
    <property type="match status" value="1"/>
</dbReference>
<evidence type="ECO:0000313" key="3">
    <source>
        <dbReference type="Proteomes" id="UP000319353"/>
    </source>
</evidence>
<dbReference type="InterPro" id="IPR018170">
    <property type="entry name" value="Aldo/ket_reductase_CS"/>
</dbReference>
<evidence type="ECO:0000313" key="2">
    <source>
        <dbReference type="EMBL" id="TMI97747.1"/>
    </source>
</evidence>
<accession>A0A537KPS0</accession>
<dbReference type="InterPro" id="IPR023210">
    <property type="entry name" value="NADP_OxRdtase_dom"/>
</dbReference>
<dbReference type="GO" id="GO:0016491">
    <property type="term" value="F:oxidoreductase activity"/>
    <property type="evidence" value="ECO:0007669"/>
    <property type="project" value="InterPro"/>
</dbReference>
<dbReference type="EMBL" id="VBAL01000199">
    <property type="protein sequence ID" value="TMI97747.1"/>
    <property type="molecule type" value="Genomic_DNA"/>
</dbReference>
<comment type="caution">
    <text evidence="2">The sequence shown here is derived from an EMBL/GenBank/DDBJ whole genome shotgun (WGS) entry which is preliminary data.</text>
</comment>
<dbReference type="Gene3D" id="3.20.20.100">
    <property type="entry name" value="NADP-dependent oxidoreductase domain"/>
    <property type="match status" value="1"/>
</dbReference>
<dbReference type="Proteomes" id="UP000319353">
    <property type="component" value="Unassembled WGS sequence"/>
</dbReference>
<dbReference type="Pfam" id="PF00248">
    <property type="entry name" value="Aldo_ket_red"/>
    <property type="match status" value="1"/>
</dbReference>
<dbReference type="PRINTS" id="PR00069">
    <property type="entry name" value="ALDKETRDTASE"/>
</dbReference>
<feature type="domain" description="NADP-dependent oxidoreductase" evidence="1">
    <location>
        <begin position="4"/>
        <end position="291"/>
    </location>
</feature>
<dbReference type="InterPro" id="IPR036812">
    <property type="entry name" value="NAD(P)_OxRdtase_dom_sf"/>
</dbReference>
<organism evidence="2 3">
    <name type="scientific">Candidatus Segetimicrobium genomatis</name>
    <dbReference type="NCBI Taxonomy" id="2569760"/>
    <lineage>
        <taxon>Bacteria</taxon>
        <taxon>Bacillati</taxon>
        <taxon>Candidatus Sysuimicrobiota</taxon>
        <taxon>Candidatus Sysuimicrobiia</taxon>
        <taxon>Candidatus Sysuimicrobiales</taxon>
        <taxon>Candidatus Segetimicrobiaceae</taxon>
        <taxon>Candidatus Segetimicrobium</taxon>
    </lineage>
</organism>